<gene>
    <name evidence="1" type="ORF">RFI_31147</name>
</gene>
<dbReference type="Proteomes" id="UP000023152">
    <property type="component" value="Unassembled WGS sequence"/>
</dbReference>
<sequence length="1016" mass="114098">VERRYCGSSGATQIIRIMDLPNDNVIDSMTVIVHLQGTNRSSNPNATYQWIKFWNHNTSTSLTLVEDSSDVGNSSNSYSYAVELDDNDNGTHTASAVMFPTDQFVYTPIDKLSSLTNGFVEGEYELQILEGPDNNISHASLDNSRLIDWCLQVRTKTIARIVTTFFVDLSSSTQATSYQHLCRPYSSLQFDQSNNLIQSNVSLAKFNYSVFMNETCSDLFTAQTIQACLDVINKTREANPHERYFHSCEYVLLKSNDSESGCNELSLSDSVAALDLYTTEVTQTTAAIPAEVIWTSPWFMQVKRHTDDWFDGNETAMLRFVPPFLHSALTSTVDNDTDSSNNVCIQNMLEQGPSFHTGTASVRFNGIDWYLQKTLMKIVPQGVTRSVNVKFASNRFFLANSTGDVILLLAGEPEDEDTPLVNVTLQNSTISMMTTMTTSDNVDNVVQGDGTFLNLVGSVYAVNIENSKWINMTGNVVNAQGLNVLWIERSQFYMLSSATKETNGGNIVFEVQYDNEMLVIDQCFFLFEINGGGDNIPLQSWLFHINMTDESVVTVTDTVFTNISYCNVFDIGIAKEGLPTQFIIDGVDFAMIFGSTLLQVISNEWSGDTQTSVSTSFLRGFNLSIHDVQFTQVDDSQLTFHIPMFLSLSQVTVFDAIDFFIVCNDCLHMLVEYSTFETIETTNQRRQIIQFQVSHPHTSFAPIGIDWRHVLFEDITLYPLQFLLRLYNATHLSMSDVTLRHCKFVNIEANVSRIEMTRVNYIDVEMNGLLSTVKSNHMYLNLWSWLDNTQQKAAGLFMRDIYLHNNITKNSTMAFLSVDFASSEFPIEVTNMTVDSFQGNVICVGCQRTSRQFPPKQVIVRDSRFTNIVDGEIVSVNIPVLVNDYVYKSENSNVTVINTYFSQLHWTYAIKLTVSANFESIGYQPPAMTIENVTVEDSTDTIAVHFEGAILQMQNVNIRHIATWKSHDTMVNATILFSAGFAQDFAAAVLFDNIAMQDVQSAAGLFKVSGHSIMTM</sequence>
<feature type="non-terminal residue" evidence="1">
    <location>
        <position position="1016"/>
    </location>
</feature>
<evidence type="ECO:0000313" key="2">
    <source>
        <dbReference type="Proteomes" id="UP000023152"/>
    </source>
</evidence>
<protein>
    <submittedName>
        <fullName evidence="1">Uncharacterized protein</fullName>
    </submittedName>
</protein>
<keyword evidence="2" id="KW-1185">Reference proteome</keyword>
<comment type="caution">
    <text evidence="1">The sequence shown here is derived from an EMBL/GenBank/DDBJ whole genome shotgun (WGS) entry which is preliminary data.</text>
</comment>
<dbReference type="EMBL" id="ASPP01027310">
    <property type="protein sequence ID" value="ETO06249.1"/>
    <property type="molecule type" value="Genomic_DNA"/>
</dbReference>
<dbReference type="InterPro" id="IPR011050">
    <property type="entry name" value="Pectin_lyase_fold/virulence"/>
</dbReference>
<evidence type="ECO:0000313" key="1">
    <source>
        <dbReference type="EMBL" id="ETO06249.1"/>
    </source>
</evidence>
<proteinExistence type="predicted"/>
<dbReference type="SUPFAM" id="SSF51126">
    <property type="entry name" value="Pectin lyase-like"/>
    <property type="match status" value="1"/>
</dbReference>
<dbReference type="AlphaFoldDB" id="X6LXA0"/>
<organism evidence="1 2">
    <name type="scientific">Reticulomyxa filosa</name>
    <dbReference type="NCBI Taxonomy" id="46433"/>
    <lineage>
        <taxon>Eukaryota</taxon>
        <taxon>Sar</taxon>
        <taxon>Rhizaria</taxon>
        <taxon>Retaria</taxon>
        <taxon>Foraminifera</taxon>
        <taxon>Monothalamids</taxon>
        <taxon>Reticulomyxidae</taxon>
        <taxon>Reticulomyxa</taxon>
    </lineage>
</organism>
<feature type="non-terminal residue" evidence="1">
    <location>
        <position position="1"/>
    </location>
</feature>
<reference evidence="1 2" key="1">
    <citation type="journal article" date="2013" name="Curr. Biol.">
        <title>The Genome of the Foraminiferan Reticulomyxa filosa.</title>
        <authorList>
            <person name="Glockner G."/>
            <person name="Hulsmann N."/>
            <person name="Schleicher M."/>
            <person name="Noegel A.A."/>
            <person name="Eichinger L."/>
            <person name="Gallinger C."/>
            <person name="Pawlowski J."/>
            <person name="Sierra R."/>
            <person name="Euteneuer U."/>
            <person name="Pillet L."/>
            <person name="Moustafa A."/>
            <person name="Platzer M."/>
            <person name="Groth M."/>
            <person name="Szafranski K."/>
            <person name="Schliwa M."/>
        </authorList>
    </citation>
    <scope>NUCLEOTIDE SEQUENCE [LARGE SCALE GENOMIC DNA]</scope>
</reference>
<name>X6LXA0_RETFI</name>
<accession>X6LXA0</accession>